<evidence type="ECO:0000313" key="2">
    <source>
        <dbReference type="EMBL" id="KAG9444632.1"/>
    </source>
</evidence>
<feature type="region of interest" description="Disordered" evidence="1">
    <location>
        <begin position="156"/>
        <end position="197"/>
    </location>
</feature>
<comment type="caution">
    <text evidence="2">The sequence shown here is derived from an EMBL/GenBank/DDBJ whole genome shotgun (WGS) entry which is preliminary data.</text>
</comment>
<accession>A0AAV7EA62</accession>
<dbReference type="EMBL" id="JAINDJ010000006">
    <property type="protein sequence ID" value="KAG9444632.1"/>
    <property type="molecule type" value="Genomic_DNA"/>
</dbReference>
<keyword evidence="3" id="KW-1185">Reference proteome</keyword>
<organism evidence="2 3">
    <name type="scientific">Aristolochia fimbriata</name>
    <name type="common">White veined hardy Dutchman's pipe vine</name>
    <dbReference type="NCBI Taxonomy" id="158543"/>
    <lineage>
        <taxon>Eukaryota</taxon>
        <taxon>Viridiplantae</taxon>
        <taxon>Streptophyta</taxon>
        <taxon>Embryophyta</taxon>
        <taxon>Tracheophyta</taxon>
        <taxon>Spermatophyta</taxon>
        <taxon>Magnoliopsida</taxon>
        <taxon>Magnoliidae</taxon>
        <taxon>Piperales</taxon>
        <taxon>Aristolochiaceae</taxon>
        <taxon>Aristolochia</taxon>
    </lineage>
</organism>
<feature type="region of interest" description="Disordered" evidence="1">
    <location>
        <begin position="230"/>
        <end position="299"/>
    </location>
</feature>
<dbReference type="Proteomes" id="UP000825729">
    <property type="component" value="Unassembled WGS sequence"/>
</dbReference>
<dbReference type="AlphaFoldDB" id="A0AAV7EA62"/>
<name>A0AAV7EA62_ARIFI</name>
<evidence type="ECO:0000256" key="1">
    <source>
        <dbReference type="SAM" id="MobiDB-lite"/>
    </source>
</evidence>
<gene>
    <name evidence="2" type="ORF">H6P81_015972</name>
</gene>
<evidence type="ECO:0000313" key="3">
    <source>
        <dbReference type="Proteomes" id="UP000825729"/>
    </source>
</evidence>
<reference evidence="2 3" key="1">
    <citation type="submission" date="2021-07" db="EMBL/GenBank/DDBJ databases">
        <title>The Aristolochia fimbriata genome: insights into angiosperm evolution, floral development and chemical biosynthesis.</title>
        <authorList>
            <person name="Jiao Y."/>
        </authorList>
    </citation>
    <scope>NUCLEOTIDE SEQUENCE [LARGE SCALE GENOMIC DNA]</scope>
    <source>
        <strain evidence="2">IBCAS-2021</strain>
        <tissue evidence="2">Leaf</tissue>
    </source>
</reference>
<proteinExistence type="predicted"/>
<protein>
    <submittedName>
        <fullName evidence="2">Uncharacterized protein</fullName>
    </submittedName>
</protein>
<sequence>MAPDLEHGNLTRLSATDILALAIDEERSVNAILGVNCRIPRTIEVFERKLHPRPLGQGYTCSGATPDACSPPPVPCCPTAGRCGGRRGAADWSPLPPGRVVAPPLPGPCAGLKSRSEALALKRTPAGSAASRTGGLARDAPQVRWEHPLSLSISISGGEETYKDSPIRSKRPRDGPGASPMEWGAREGDSPVVPGPAATARCCRRSRVVWECSPNRAGSGWGRRCASVRARDGERRSAADSGCRPTLVTGDQARADDPARGYAASRGPRRVAPRLTGRVPSRAPAAPWRRPAGSPFDPP</sequence>
<feature type="compositionally biased region" description="Low complexity" evidence="1">
    <location>
        <begin position="278"/>
        <end position="292"/>
    </location>
</feature>